<dbReference type="SMART" id="SM00869">
    <property type="entry name" value="Autotransporter"/>
    <property type="match status" value="1"/>
</dbReference>
<feature type="signal peptide" evidence="2">
    <location>
        <begin position="1"/>
        <end position="36"/>
    </location>
</feature>
<dbReference type="RefSeq" id="WP_135983442.1">
    <property type="nucleotide sequence ID" value="NZ_JAASQM010000002.1"/>
</dbReference>
<dbReference type="NCBIfam" id="TIGR02601">
    <property type="entry name" value="autotrns_rpt"/>
    <property type="match status" value="3"/>
</dbReference>
<dbReference type="Proteomes" id="UP000309848">
    <property type="component" value="Unassembled WGS sequence"/>
</dbReference>
<dbReference type="InterPro" id="IPR005546">
    <property type="entry name" value="Autotransporte_beta"/>
</dbReference>
<feature type="chain" id="PRO_5020309505" description="Autotransporter domain-containing protein" evidence="2">
    <location>
        <begin position="37"/>
        <end position="2297"/>
    </location>
</feature>
<dbReference type="Pfam" id="PF12951">
    <property type="entry name" value="PATR"/>
    <property type="match status" value="3"/>
</dbReference>
<feature type="domain" description="Autotransporter" evidence="3">
    <location>
        <begin position="2022"/>
        <end position="2297"/>
    </location>
</feature>
<evidence type="ECO:0000259" key="3">
    <source>
        <dbReference type="PROSITE" id="PS51208"/>
    </source>
</evidence>
<proteinExistence type="predicted"/>
<dbReference type="InterPro" id="IPR036709">
    <property type="entry name" value="Autotransporte_beta_dom_sf"/>
</dbReference>
<accession>A0A4S1WQN5</accession>
<organism evidence="4 5">
    <name type="scientific">Sphingomonas naasensis</name>
    <dbReference type="NCBI Taxonomy" id="1344951"/>
    <lineage>
        <taxon>Bacteria</taxon>
        <taxon>Pseudomonadati</taxon>
        <taxon>Pseudomonadota</taxon>
        <taxon>Alphaproteobacteria</taxon>
        <taxon>Sphingomonadales</taxon>
        <taxon>Sphingomonadaceae</taxon>
        <taxon>Sphingomonas</taxon>
    </lineage>
</organism>
<dbReference type="OrthoDB" id="7195851at2"/>
<dbReference type="SUPFAM" id="SSF103515">
    <property type="entry name" value="Autotransporter"/>
    <property type="match status" value="1"/>
</dbReference>
<reference evidence="4 5" key="1">
    <citation type="submission" date="2019-04" db="EMBL/GenBank/DDBJ databases">
        <title>Sphingomonas psychrotolerans sp. nov., isolated from soil in the Tianshan Mountains, Xinjiang, China.</title>
        <authorList>
            <person name="Luo Y."/>
            <person name="Sheng H."/>
        </authorList>
    </citation>
    <scope>NUCLEOTIDE SEQUENCE [LARGE SCALE GENOMIC DNA]</scope>
    <source>
        <strain evidence="4 5">KIS18-15</strain>
    </source>
</reference>
<evidence type="ECO:0000256" key="2">
    <source>
        <dbReference type="SAM" id="SignalP"/>
    </source>
</evidence>
<dbReference type="PROSITE" id="PS51208">
    <property type="entry name" value="AUTOTRANSPORTER"/>
    <property type="match status" value="1"/>
</dbReference>
<comment type="caution">
    <text evidence="4">The sequence shown here is derived from an EMBL/GenBank/DDBJ whole genome shotgun (WGS) entry which is preliminary data.</text>
</comment>
<gene>
    <name evidence="4" type="ORF">E5A74_06465</name>
</gene>
<dbReference type="InterPro" id="IPR012332">
    <property type="entry name" value="Autotransporter_pectin_lyase_C"/>
</dbReference>
<evidence type="ECO:0000256" key="1">
    <source>
        <dbReference type="ARBA" id="ARBA00022729"/>
    </source>
</evidence>
<dbReference type="EMBL" id="SRXU01000002">
    <property type="protein sequence ID" value="TGX44427.1"/>
    <property type="molecule type" value="Genomic_DNA"/>
</dbReference>
<dbReference type="Gene3D" id="2.160.20.20">
    <property type="match status" value="1"/>
</dbReference>
<keyword evidence="5" id="KW-1185">Reference proteome</keyword>
<protein>
    <recommendedName>
        <fullName evidence="3">Autotransporter domain-containing protein</fullName>
    </recommendedName>
</protein>
<name>A0A4S1WQN5_9SPHN</name>
<dbReference type="Gene3D" id="2.40.128.130">
    <property type="entry name" value="Autotransporter beta-domain"/>
    <property type="match status" value="1"/>
</dbReference>
<evidence type="ECO:0000313" key="5">
    <source>
        <dbReference type="Proteomes" id="UP000309848"/>
    </source>
</evidence>
<sequence length="2297" mass="222369">MTRISGNHAFKVARRLRSALLVTTAMTIGGAGQAYAQSVDTPAGTPQIVNIGGSANIAVDATSATGAPTAVQLQTNGGTIDVSVDTVTTTAAQGAGGAAVHLLTSGDKAITGAFDSITVSGDGDSGALIARTDSGAITLDIGSVESTGNVTLGVYAQSTNGNVAVTGDSVVLRGSGYDDTNGWTGDALVAISVNGTARATLSSGESNGYIGSVAVASGGAGATVTSGYAKTTGDRGTAVFSVAGVSGDARTTTGTVEASGASASAVAARANNGAAFIDAGTTTVTGGQINPTLGYSYAILGTGKTGVTINADTTTATGRGIAGVSATGDVVITTTGDTHSEHHTAVTISTTNNTTAARNATINLGAGTTTSSTATDYSTVYVANTTNDAIVNSAGTVTGAGPAAVINVSAGNHVTVNANVTTNAYTSGGAIFANGTNGTTVNAVDTTAAGAAITAVSATGDVVVATTGDTHSTASNAIAVSTAIVTGLTAPGGNVTISTAADSVTSSGATNTGTIGATARGNLTLAIAGAVTGSQTAAATIGGAANTGSVVANIYAVTNSGTREAVSLSGAAGVDATIGTAHANASTTNVVQAASQNGNVVFDLGSVTGSAANFMVNAVASSPAGSVTISADEVVNTNTTAPTPALASGGILGVARGGVTIVAGHVEAQGVAIRALTNTGGTTLGDGHISITTTGDITSRGSNAISVGGLAKSFDVTLAADHVVSGTVGTIVAGGTRSGTGGDATITNNGTVAARGAAETAIGATTFGNLTVHSNIVTVEGLAAPTSIFTPGGFSLVSTGGGNVSLDSISATVSGEGRYGAFLDTNGAGAITVDSGTVSNDADYIAAISANTESGAILITSGTATARGEGAHGIDATSVSGAITITAGTTTANGRGIDAYSDSGDVSITTTGNTSSLEDGPAIGADGHDVSILLGQGTITDGFEGGIEAEARGNLVIDARGTIRGQDDDAIGIAAEAAGTVSIRSNVIEITGTGEDPGTTAGFRSGQGGIAVEAGDGAVSIASNSVTVAGDNRYGIYVLGNGAIDVASAALRYDARDSAGIMILGGEGDVRVTSGALTATGASGAGIVARTTSGDITITADQTHAEGDGIFGNFTADAVVGMSQTGDVSITSNNASSAGKWGSAIAATGASVSVTSGTAAATGEGGTIVFARATGGDATVASANLQSSGAGTTAIFGIAETGALSITSDSIVSTGAGSIGINAIGNASTFVRTGNIATRHIAVVARADHGLTTLDVNGAVSSASSNGIVLNGAGTVTVAANASVTAAMYGVTSGAMLRLDNAGTISGEVGVNLSYPASVTNSGTIEGRTAAIVLGDPYATPVPTTLTNSGTIRSSDGNGLQINLAATNLVNSGRIDAGGLGIDVLGTLELDNSGTIVSAGTAVRSANAAKIVNSGSITSNGGTAVLALQGGVLENRGTIRASGVAIVAGGATVIDNAGRIESATGVAATLGGGDDRLILRTGSSIAGAVNGGAGVDSVSLIGSVAQPAASQSIGRLVNFETLAVDSGYWTASGAGSEFSQVTIANGATLAVDAVDGLSAIQADMVVNNGRLLVNASGATAVVLDDVAISGNGSLTLAGSGRMVLASPDLVYTGATNVEGGVLELTSGDLAGDLVISAGGTFRLGNGGASGTLGGAIVNNGAFIYDRSDSYTIAGDFSGSGALTKNGAGVLTFGGDYAFTGTTTINGGGLKFTGQLASDSEINLASGTLDLSQIEGGAQTIGELAGSASGTVELGSSALTVNQTSNTAFAGTISGDGGITKTGSGTLNLTGNSDYTGDTAVQGGTLKVNGSIGQSTVVMSGGATLGGNGTIGGLEGSGGNIAPGNSIGHLTVAGNIMWNPGFVYQVEVNNAGEADRIDATGTAQLGGATLQVLPEAGRYRGRTAYTILTAAGGVSGTFGTITSNFAFLTPSVTYGATTVTLALTRNDAAFDTFGVNAGQIGVANAIEALGPGNALFEETLLLQDSAVRPAFASVTGEIYGGIAGGTIENMAALRRSLTGRTAPEGTGFYAWGNSLGNWGDAGATSRSDHLYTSQAGLLGGFGYSTGKLDVALGFAGTKSTFRSQGEAHGKSRAIAGTLGYGAESGFWAKLGGSYAWNEFDVARRSALGALSQSLTGAFDGNSSQVFGEAGLMVRSGQVAFGPFVGLSQVSTRSDAVREAGGATGLAIDADSRDVTFGLAGLKVKGLPSSNVAGMSVNPNASVAWRHAWGDTDQVLGARFTGATSGFDILGPIVARDAAEVGLGVEARAGRFGFSIGYTGTFARQWSNHSGQASVSIRF</sequence>
<dbReference type="InterPro" id="IPR013425">
    <property type="entry name" value="Autotrns_rpt"/>
</dbReference>
<keyword evidence="1 2" id="KW-0732">Signal</keyword>
<evidence type="ECO:0000313" key="4">
    <source>
        <dbReference type="EMBL" id="TGX44427.1"/>
    </source>
</evidence>
<dbReference type="InterPro" id="IPR011050">
    <property type="entry name" value="Pectin_lyase_fold/virulence"/>
</dbReference>
<dbReference type="SUPFAM" id="SSF51126">
    <property type="entry name" value="Pectin lyase-like"/>
    <property type="match status" value="3"/>
</dbReference>